<dbReference type="GO" id="GO:0022857">
    <property type="term" value="F:transmembrane transporter activity"/>
    <property type="evidence" value="ECO:0007669"/>
    <property type="project" value="TreeGrafter"/>
</dbReference>
<organism evidence="3 4">
    <name type="scientific">Candidatus Monoglobus merdigallinarum</name>
    <dbReference type="NCBI Taxonomy" id="2838698"/>
    <lineage>
        <taxon>Bacteria</taxon>
        <taxon>Bacillati</taxon>
        <taxon>Bacillota</taxon>
        <taxon>Clostridia</taxon>
        <taxon>Monoglobales</taxon>
        <taxon>Monoglobaceae</taxon>
        <taxon>Monoglobus</taxon>
    </lineage>
</organism>
<reference evidence="3" key="2">
    <citation type="submission" date="2021-04" db="EMBL/GenBank/DDBJ databases">
        <authorList>
            <person name="Gilroy R."/>
        </authorList>
    </citation>
    <scope>NUCLEOTIDE SEQUENCE</scope>
    <source>
        <strain evidence="3">5790</strain>
    </source>
</reference>
<dbReference type="EMBL" id="DXIJ01000005">
    <property type="protein sequence ID" value="HIV85256.1"/>
    <property type="molecule type" value="Genomic_DNA"/>
</dbReference>
<keyword evidence="1" id="KW-0472">Membrane</keyword>
<dbReference type="InterPro" id="IPR025857">
    <property type="entry name" value="MacB_PCD"/>
</dbReference>
<comment type="caution">
    <text evidence="3">The sequence shown here is derived from an EMBL/GenBank/DDBJ whole genome shotgun (WGS) entry which is preliminary data.</text>
</comment>
<feature type="transmembrane region" description="Helical" evidence="1">
    <location>
        <begin position="41"/>
        <end position="61"/>
    </location>
</feature>
<dbReference type="Proteomes" id="UP000824162">
    <property type="component" value="Unassembled WGS sequence"/>
</dbReference>
<dbReference type="InterPro" id="IPR050250">
    <property type="entry name" value="Macrolide_Exporter_MacB"/>
</dbReference>
<dbReference type="PANTHER" id="PTHR30572">
    <property type="entry name" value="MEMBRANE COMPONENT OF TRANSPORTER-RELATED"/>
    <property type="match status" value="1"/>
</dbReference>
<keyword evidence="1" id="KW-1133">Transmembrane helix</keyword>
<evidence type="ECO:0000313" key="4">
    <source>
        <dbReference type="Proteomes" id="UP000824162"/>
    </source>
</evidence>
<dbReference type="AlphaFoldDB" id="A0A9D1PQF9"/>
<gene>
    <name evidence="3" type="ORF">H9900_00415</name>
</gene>
<feature type="transmembrane region" description="Helical" evidence="1">
    <location>
        <begin position="270"/>
        <end position="292"/>
    </location>
</feature>
<feature type="domain" description="MacB-like periplasmic core" evidence="2">
    <location>
        <begin position="43"/>
        <end position="236"/>
    </location>
</feature>
<evidence type="ECO:0000313" key="3">
    <source>
        <dbReference type="EMBL" id="HIV85256.1"/>
    </source>
</evidence>
<proteinExistence type="predicted"/>
<feature type="transmembrane region" description="Helical" evidence="1">
    <location>
        <begin position="349"/>
        <end position="375"/>
    </location>
</feature>
<evidence type="ECO:0000256" key="1">
    <source>
        <dbReference type="SAM" id="Phobius"/>
    </source>
</evidence>
<dbReference type="GO" id="GO:0005886">
    <property type="term" value="C:plasma membrane"/>
    <property type="evidence" value="ECO:0007669"/>
    <property type="project" value="TreeGrafter"/>
</dbReference>
<evidence type="ECO:0000259" key="2">
    <source>
        <dbReference type="Pfam" id="PF12704"/>
    </source>
</evidence>
<reference evidence="3" key="1">
    <citation type="journal article" date="2021" name="PeerJ">
        <title>Extensive microbial diversity within the chicken gut microbiome revealed by metagenomics and culture.</title>
        <authorList>
            <person name="Gilroy R."/>
            <person name="Ravi A."/>
            <person name="Getino M."/>
            <person name="Pursley I."/>
            <person name="Horton D.L."/>
            <person name="Alikhan N.F."/>
            <person name="Baker D."/>
            <person name="Gharbi K."/>
            <person name="Hall N."/>
            <person name="Watson M."/>
            <person name="Adriaenssens E.M."/>
            <person name="Foster-Nyarko E."/>
            <person name="Jarju S."/>
            <person name="Secka A."/>
            <person name="Antonio M."/>
            <person name="Oren A."/>
            <person name="Chaudhuri R.R."/>
            <person name="La Ragione R."/>
            <person name="Hildebrand F."/>
            <person name="Pallen M.J."/>
        </authorList>
    </citation>
    <scope>NUCLEOTIDE SEQUENCE</scope>
    <source>
        <strain evidence="3">5790</strain>
    </source>
</reference>
<keyword evidence="1" id="KW-0812">Transmembrane</keyword>
<accession>A0A9D1PQF9</accession>
<feature type="transmembrane region" description="Helical" evidence="1">
    <location>
        <begin position="313"/>
        <end position="343"/>
    </location>
</feature>
<name>A0A9D1PQF9_9FIRM</name>
<dbReference type="PANTHER" id="PTHR30572:SF4">
    <property type="entry name" value="ABC TRANSPORTER PERMEASE YTRF"/>
    <property type="match status" value="1"/>
</dbReference>
<sequence length="386" mass="40521">MRFKSKANENLSETVKIRRGGSLRAASAAAVSEIKKNKTQALIAALGFVVALAVISSYLLWQRSSDTAAGYSKNPYGLGSIALSLGSADSGIDIGALRELESEYVRAVTPAQRIENIEASAGSTAAGCAVLASDETFFENAPVDFAGGEGFTAADTNARRAEAVISRELADSVFGEADPVGQEIRLGGRIFTVKGVMTGSSGYSPGSLAVIPYTSARLLMNSNNITEYIFSVTSPGRAYDDIFKYVSDISRSTEFSLNLTEGGSSYNMTVLGIFAALLVISGLMLMMFALYPSSREKLPRGHTKTAAFLKKEFVCVLCAFFGSLAGALIGVGIGAAVCMISGVGVIIDWFLIPAVLLPVLFSAVFAALAGIYPALRETAANVGIRD</sequence>
<protein>
    <submittedName>
        <fullName evidence="3">ABC transporter permease</fullName>
    </submittedName>
</protein>
<dbReference type="Pfam" id="PF12704">
    <property type="entry name" value="MacB_PCD"/>
    <property type="match status" value="1"/>
</dbReference>